<dbReference type="PANTHER" id="PTHR15362:SF4">
    <property type="entry name" value="CDP-DIACYLGLYCEROL--INOSITOL 3-PHOSPHATIDYLTRANSFERASE"/>
    <property type="match status" value="1"/>
</dbReference>
<evidence type="ECO:0000256" key="13">
    <source>
        <dbReference type="ARBA" id="ARBA00023098"/>
    </source>
</evidence>
<reference evidence="24 26" key="2">
    <citation type="submission" date="2018-07" db="EMBL/GenBank/DDBJ databases">
        <title>Draft Genome Assemblies for Five Robust Yarrowia lipolytica Strains Exhibiting High Lipid Production and Pentose Sugar Utilization and Sugar Alcohol Secretion from Undetoxified Lignocellulosic Biomass Hydrolysates.</title>
        <authorList>
            <consortium name="DOE Joint Genome Institute"/>
            <person name="Walker C."/>
            <person name="Ryu S."/>
            <person name="Na H."/>
            <person name="Zane M."/>
            <person name="LaButti K."/>
            <person name="Lipzen A."/>
            <person name="Haridas S."/>
            <person name="Barry K."/>
            <person name="Grigoriev I.V."/>
            <person name="Quarterman J."/>
            <person name="Slininger P."/>
            <person name="Dien B."/>
            <person name="Trinh C.T."/>
        </authorList>
    </citation>
    <scope>NUCLEOTIDE SEQUENCE [LARGE SCALE GENOMIC DNA]</scope>
    <source>
        <strain evidence="24 26">YB392</strain>
    </source>
</reference>
<sequence>MPAVRKLTTLDIFLFIPNLIGYTRVVLALASLLIMRFHPKYCTILYCLSCILDALDGYTARKYNQTSSFGAILDMVTDRCTTSSLICYLCVAYPNYAVAFQLLVSLDLASHYMHMYATLTSGSSSHKKVGEKSQLLKLYYTNTTVLFGICAANELFFVALYLWSFDFAYENPWFTVNGHPVTWVVFMGAVTAPWCALKQVINVIQMYQAAVSLAERDVEEKNAKLK</sequence>
<keyword evidence="13 20" id="KW-0443">Lipid metabolism</keyword>
<evidence type="ECO:0000256" key="7">
    <source>
        <dbReference type="ARBA" id="ARBA00022679"/>
    </source>
</evidence>
<keyword evidence="14 20" id="KW-0472">Membrane</keyword>
<dbReference type="EMBL" id="KZ859005">
    <property type="protein sequence ID" value="RDW25367.1"/>
    <property type="molecule type" value="Genomic_DNA"/>
</dbReference>
<evidence type="ECO:0000256" key="15">
    <source>
        <dbReference type="ARBA" id="ARBA00023209"/>
    </source>
</evidence>
<dbReference type="OrthoDB" id="10251079at2759"/>
<evidence type="ECO:0000256" key="4">
    <source>
        <dbReference type="ARBA" id="ARBA00010441"/>
    </source>
</evidence>
<evidence type="ECO:0000256" key="6">
    <source>
        <dbReference type="ARBA" id="ARBA00022516"/>
    </source>
</evidence>
<keyword evidence="11" id="KW-0460">Magnesium</keyword>
<evidence type="ECO:0000256" key="8">
    <source>
        <dbReference type="ARBA" id="ARBA00022692"/>
    </source>
</evidence>
<dbReference type="InterPro" id="IPR048254">
    <property type="entry name" value="CDP_ALCOHOL_P_TRANSF_CS"/>
</dbReference>
<dbReference type="EC" id="2.7.8.11" evidence="5 20"/>
<evidence type="ECO:0000256" key="2">
    <source>
        <dbReference type="ARBA" id="ARBA00001946"/>
    </source>
</evidence>
<dbReference type="GO" id="GO:0005789">
    <property type="term" value="C:endoplasmic reticulum membrane"/>
    <property type="evidence" value="ECO:0007669"/>
    <property type="project" value="UniProtKB-SubCell"/>
</dbReference>
<dbReference type="Proteomes" id="UP000182444">
    <property type="component" value="Chromosome 1F"/>
</dbReference>
<keyword evidence="9" id="KW-0479">Metal-binding</keyword>
<comment type="cofactor">
    <cofactor evidence="2">
        <name>Mg(2+)</name>
        <dbReference type="ChEBI" id="CHEBI:18420"/>
    </cofactor>
</comment>
<evidence type="ECO:0000256" key="9">
    <source>
        <dbReference type="ARBA" id="ARBA00022723"/>
    </source>
</evidence>
<gene>
    <name evidence="24" type="ORF">B0I71DRAFT_132765</name>
    <name evidence="23" type="ORF">YALI1_F27002g</name>
</gene>
<dbReference type="Proteomes" id="UP000256601">
    <property type="component" value="Unassembled WGS sequence"/>
</dbReference>
<dbReference type="GO" id="GO:0046872">
    <property type="term" value="F:metal ion binding"/>
    <property type="evidence" value="ECO:0007669"/>
    <property type="project" value="UniProtKB-KW"/>
</dbReference>
<evidence type="ECO:0000256" key="1">
    <source>
        <dbReference type="ARBA" id="ARBA00001936"/>
    </source>
</evidence>
<comment type="subcellular location">
    <subcellularLocation>
        <location evidence="3">Endoplasmic reticulum membrane</location>
        <topology evidence="3">Multi-pass membrane protein</topology>
    </subcellularLocation>
</comment>
<organism evidence="23 25">
    <name type="scientific">Yarrowia lipolytica</name>
    <name type="common">Candida lipolytica</name>
    <dbReference type="NCBI Taxonomy" id="4952"/>
    <lineage>
        <taxon>Eukaryota</taxon>
        <taxon>Fungi</taxon>
        <taxon>Dikarya</taxon>
        <taxon>Ascomycota</taxon>
        <taxon>Saccharomycotina</taxon>
        <taxon>Dipodascomycetes</taxon>
        <taxon>Dipodascales</taxon>
        <taxon>Dipodascales incertae sedis</taxon>
        <taxon>Yarrowia</taxon>
    </lineage>
</organism>
<dbReference type="eggNOG" id="KOG3240">
    <property type="taxonomic scope" value="Eukaryota"/>
</dbReference>
<name>A0A1D8NPA1_YARLL</name>
<feature type="transmembrane region" description="Helical" evidence="22">
    <location>
        <begin position="181"/>
        <end position="197"/>
    </location>
</feature>
<keyword evidence="17 20" id="KW-1208">Phospholipid metabolism</keyword>
<evidence type="ECO:0000313" key="23">
    <source>
        <dbReference type="EMBL" id="AOW07464.1"/>
    </source>
</evidence>
<keyword evidence="15 20" id="KW-0594">Phospholipid biosynthesis</keyword>
<protein>
    <recommendedName>
        <fullName evidence="19 20">CDP-diacylglycerol--inositol 3-phosphatidyltransferase</fullName>
        <ecNumber evidence="5 20">2.7.8.11</ecNumber>
    </recommendedName>
</protein>
<comment type="cofactor">
    <cofactor evidence="1">
        <name>Mn(2+)</name>
        <dbReference type="ChEBI" id="CHEBI:29035"/>
    </cofactor>
</comment>
<comment type="similarity">
    <text evidence="4 20 21">Belongs to the CDP-alcohol phosphatidyltransferase class-I family.</text>
</comment>
<feature type="transmembrane region" description="Helical" evidence="22">
    <location>
        <begin position="12"/>
        <end position="35"/>
    </location>
</feature>
<reference evidence="23 25" key="1">
    <citation type="journal article" date="2016" name="PLoS ONE">
        <title>Sequence Assembly of Yarrowia lipolytica Strain W29/CLIB89 Shows Transposable Element Diversity.</title>
        <authorList>
            <person name="Magnan C."/>
            <person name="Yu J."/>
            <person name="Chang I."/>
            <person name="Jahn E."/>
            <person name="Kanomata Y."/>
            <person name="Wu J."/>
            <person name="Zeller M."/>
            <person name="Oakes M."/>
            <person name="Baldi P."/>
            <person name="Sandmeyer S."/>
        </authorList>
    </citation>
    <scope>NUCLEOTIDE SEQUENCE [LARGE SCALE GENOMIC DNA]</scope>
    <source>
        <strain evidence="23">CLIB89</strain>
        <strain evidence="25">CLIB89(W29)</strain>
    </source>
</reference>
<dbReference type="Pfam" id="PF01066">
    <property type="entry name" value="CDP-OH_P_transf"/>
    <property type="match status" value="1"/>
</dbReference>
<evidence type="ECO:0000256" key="16">
    <source>
        <dbReference type="ARBA" id="ARBA00023211"/>
    </source>
</evidence>
<dbReference type="VEuPathDB" id="FungiDB:YALI0_F20328g"/>
<feature type="transmembrane region" description="Helical" evidence="22">
    <location>
        <begin position="138"/>
        <end position="161"/>
    </location>
</feature>
<dbReference type="RefSeq" id="XP_505658.1">
    <property type="nucleotide sequence ID" value="XM_505658.1"/>
</dbReference>
<dbReference type="GO" id="GO:0005794">
    <property type="term" value="C:Golgi apparatus"/>
    <property type="evidence" value="ECO:0007669"/>
    <property type="project" value="TreeGrafter"/>
</dbReference>
<keyword evidence="10" id="KW-0256">Endoplasmic reticulum</keyword>
<dbReference type="GO" id="GO:0006661">
    <property type="term" value="P:phosphatidylinositol biosynthetic process"/>
    <property type="evidence" value="ECO:0007669"/>
    <property type="project" value="UniProtKB-ARBA"/>
</dbReference>
<comment type="catalytic activity">
    <reaction evidence="18 20">
        <text>a CDP-1,2-diacyl-sn-glycerol + myo-inositol = a 1,2-diacyl-sn-glycero-3-phospho-(1D-myo-inositol) + CMP + H(+)</text>
        <dbReference type="Rhea" id="RHEA:11580"/>
        <dbReference type="ChEBI" id="CHEBI:15378"/>
        <dbReference type="ChEBI" id="CHEBI:17268"/>
        <dbReference type="ChEBI" id="CHEBI:57880"/>
        <dbReference type="ChEBI" id="CHEBI:58332"/>
        <dbReference type="ChEBI" id="CHEBI:60377"/>
        <dbReference type="EC" id="2.7.8.11"/>
    </reaction>
</comment>
<evidence type="ECO:0000256" key="22">
    <source>
        <dbReference type="SAM" id="Phobius"/>
    </source>
</evidence>
<evidence type="ECO:0000256" key="19">
    <source>
        <dbReference type="ARBA" id="ARBA00070582"/>
    </source>
</evidence>
<evidence type="ECO:0000256" key="21">
    <source>
        <dbReference type="RuleBase" id="RU003750"/>
    </source>
</evidence>
<dbReference type="AlphaFoldDB" id="A0A1D8NPA1"/>
<dbReference type="FunFam" id="1.20.120.1760:FF:000021">
    <property type="entry name" value="CDP-diacylglycerol--inositol 3-phosphatidyltransferase"/>
    <property type="match status" value="1"/>
</dbReference>
<evidence type="ECO:0000313" key="25">
    <source>
        <dbReference type="Proteomes" id="UP000182444"/>
    </source>
</evidence>
<evidence type="ECO:0000256" key="18">
    <source>
        <dbReference type="ARBA" id="ARBA00050166"/>
    </source>
</evidence>
<keyword evidence="6 20" id="KW-0444">Lipid biosynthesis</keyword>
<dbReference type="InterPro" id="IPR043130">
    <property type="entry name" value="CDP-OH_PTrfase_TM_dom"/>
</dbReference>
<dbReference type="OMA" id="AQTYSEN"/>
<dbReference type="KEGG" id="yli:2907797"/>
<evidence type="ECO:0000256" key="3">
    <source>
        <dbReference type="ARBA" id="ARBA00004477"/>
    </source>
</evidence>
<dbReference type="InterPro" id="IPR014387">
    <property type="entry name" value="CDP_diag_ino_3_P_euk"/>
</dbReference>
<keyword evidence="8 22" id="KW-0812">Transmembrane</keyword>
<dbReference type="VEuPathDB" id="FungiDB:YALI1_F27002g"/>
<keyword evidence="12 22" id="KW-1133">Transmembrane helix</keyword>
<dbReference type="GO" id="GO:0003881">
    <property type="term" value="F:CDP-diacylglycerol-inositol 3-phosphatidyltransferase activity"/>
    <property type="evidence" value="ECO:0007669"/>
    <property type="project" value="UniProtKB-UniRule"/>
</dbReference>
<dbReference type="PROSITE" id="PS00379">
    <property type="entry name" value="CDP_ALCOHOL_P_TRANSF"/>
    <property type="match status" value="1"/>
</dbReference>
<evidence type="ECO:0000256" key="12">
    <source>
        <dbReference type="ARBA" id="ARBA00022989"/>
    </source>
</evidence>
<proteinExistence type="inferred from homology"/>
<dbReference type="GeneID" id="2907797"/>
<dbReference type="PANTHER" id="PTHR15362">
    <property type="entry name" value="PHOSPHATIDYLINOSITOL SYNTHASE"/>
    <property type="match status" value="1"/>
</dbReference>
<evidence type="ECO:0000256" key="20">
    <source>
        <dbReference type="PIRNR" id="PIRNR000848"/>
    </source>
</evidence>
<dbReference type="Gene3D" id="1.20.120.1760">
    <property type="match status" value="1"/>
</dbReference>
<evidence type="ECO:0000256" key="11">
    <source>
        <dbReference type="ARBA" id="ARBA00022842"/>
    </source>
</evidence>
<dbReference type="InterPro" id="IPR000462">
    <property type="entry name" value="CDP-OH_P_trans"/>
</dbReference>
<accession>A0A1D8NPA1</accession>
<keyword evidence="7 20" id="KW-0808">Transferase</keyword>
<dbReference type="PIRSF" id="PIRSF000848">
    <property type="entry name" value="CDP_diag_ino_3_P"/>
    <property type="match status" value="1"/>
</dbReference>
<evidence type="ECO:0000256" key="17">
    <source>
        <dbReference type="ARBA" id="ARBA00023264"/>
    </source>
</evidence>
<keyword evidence="16" id="KW-0464">Manganese</keyword>
<dbReference type="EMBL" id="CP017558">
    <property type="protein sequence ID" value="AOW07464.1"/>
    <property type="molecule type" value="Genomic_DNA"/>
</dbReference>
<evidence type="ECO:0000256" key="14">
    <source>
        <dbReference type="ARBA" id="ARBA00023136"/>
    </source>
</evidence>
<evidence type="ECO:0000256" key="10">
    <source>
        <dbReference type="ARBA" id="ARBA00022824"/>
    </source>
</evidence>
<evidence type="ECO:0000313" key="24">
    <source>
        <dbReference type="EMBL" id="RDW25367.1"/>
    </source>
</evidence>
<evidence type="ECO:0000313" key="26">
    <source>
        <dbReference type="Proteomes" id="UP000256601"/>
    </source>
</evidence>
<evidence type="ECO:0000256" key="5">
    <source>
        <dbReference type="ARBA" id="ARBA00013212"/>
    </source>
</evidence>